<dbReference type="Proteomes" id="UP000286934">
    <property type="component" value="Unassembled WGS sequence"/>
</dbReference>
<keyword evidence="3" id="KW-1185">Reference proteome</keyword>
<proteinExistence type="predicted"/>
<reference evidence="3" key="1">
    <citation type="journal article" date="2018" name="Front. Microbiol.">
        <title>Genome-Based Analysis Reveals the Taxonomy and Diversity of the Family Idiomarinaceae.</title>
        <authorList>
            <person name="Liu Y."/>
            <person name="Lai Q."/>
            <person name="Shao Z."/>
        </authorList>
    </citation>
    <scope>NUCLEOTIDE SEQUENCE [LARGE SCALE GENOMIC DNA]</scope>
    <source>
        <strain evidence="3">AIS</strain>
    </source>
</reference>
<dbReference type="Gene3D" id="3.30.2420.10">
    <property type="entry name" value="TonB"/>
    <property type="match status" value="1"/>
</dbReference>
<dbReference type="Gene3D" id="1.25.40.10">
    <property type="entry name" value="Tetratricopeptide repeat domain"/>
    <property type="match status" value="2"/>
</dbReference>
<protein>
    <recommendedName>
        <fullName evidence="4">TonB C-terminal domain-containing protein</fullName>
    </recommendedName>
</protein>
<dbReference type="RefSeq" id="WP_126807467.1">
    <property type="nucleotide sequence ID" value="NZ_PIPP01000003.1"/>
</dbReference>
<dbReference type="OrthoDB" id="9792653at2"/>
<evidence type="ECO:0000313" key="2">
    <source>
        <dbReference type="EMBL" id="RUO36745.1"/>
    </source>
</evidence>
<evidence type="ECO:0000313" key="3">
    <source>
        <dbReference type="Proteomes" id="UP000286934"/>
    </source>
</evidence>
<feature type="signal peptide" evidence="1">
    <location>
        <begin position="1"/>
        <end position="23"/>
    </location>
</feature>
<keyword evidence="1" id="KW-0732">Signal</keyword>
<dbReference type="InterPro" id="IPR011990">
    <property type="entry name" value="TPR-like_helical_dom_sf"/>
</dbReference>
<dbReference type="EMBL" id="PIPP01000003">
    <property type="protein sequence ID" value="RUO36745.1"/>
    <property type="molecule type" value="Genomic_DNA"/>
</dbReference>
<name>A0A432WSJ9_9GAMM</name>
<evidence type="ECO:0000256" key="1">
    <source>
        <dbReference type="SAM" id="SignalP"/>
    </source>
</evidence>
<evidence type="ECO:0008006" key="4">
    <source>
        <dbReference type="Google" id="ProtNLM"/>
    </source>
</evidence>
<comment type="caution">
    <text evidence="2">The sequence shown here is derived from an EMBL/GenBank/DDBJ whole genome shotgun (WGS) entry which is preliminary data.</text>
</comment>
<dbReference type="AlphaFoldDB" id="A0A432WSJ9"/>
<dbReference type="SUPFAM" id="SSF81901">
    <property type="entry name" value="HCP-like"/>
    <property type="match status" value="1"/>
</dbReference>
<organism evidence="2 3">
    <name type="scientific">Aliidiomarina shirensis</name>
    <dbReference type="NCBI Taxonomy" id="1048642"/>
    <lineage>
        <taxon>Bacteria</taxon>
        <taxon>Pseudomonadati</taxon>
        <taxon>Pseudomonadota</taxon>
        <taxon>Gammaproteobacteria</taxon>
        <taxon>Alteromonadales</taxon>
        <taxon>Idiomarinaceae</taxon>
        <taxon>Aliidiomarina</taxon>
    </lineage>
</organism>
<feature type="chain" id="PRO_5019571298" description="TonB C-terminal domain-containing protein" evidence="1">
    <location>
        <begin position="24"/>
        <end position="357"/>
    </location>
</feature>
<gene>
    <name evidence="2" type="ORF">CWE13_07805</name>
</gene>
<accession>A0A432WSJ9</accession>
<sequence>MIRLPRLIIISAMSLLFSLSAPAALAQQTEDFTVGLDLLALERFEDAHTVFQQLMPLGSSDAAYMIGLMLIEERGVEYNPVASLGYLFAARAWGNEQAQEIIEQIEPHLSAAEKAEANQLLLELNRSVQVSFQAEDLNLDMPPPEAINRPTPRMTSEVALSGNHGWLEVIIGINPEGRVVAMQPLNAADRNFLREAGRAFQRWRYTESENVSITTVSINYTQMSSDAEADVLSAYNDALNQANAGVTEQQVYLGGLTEALVRYESEQIDALPEAFYWYERAARNGNIQAQRLLALRYVHPAWAEYLITQGDIDVMAWHGMRLLMHAESAEQRERGRELLENAAEAGSSIAEELIESY</sequence>